<comment type="caution">
    <text evidence="8">The sequence shown here is derived from an EMBL/GenBank/DDBJ whole genome shotgun (WGS) entry which is preliminary data.</text>
</comment>
<evidence type="ECO:0000256" key="2">
    <source>
        <dbReference type="ARBA" id="ARBA00022448"/>
    </source>
</evidence>
<dbReference type="EMBL" id="BARV01006388">
    <property type="protein sequence ID" value="GAI12211.1"/>
    <property type="molecule type" value="Genomic_DNA"/>
</dbReference>
<accession>X1M2A6</accession>
<proteinExistence type="predicted"/>
<evidence type="ECO:0000256" key="3">
    <source>
        <dbReference type="ARBA" id="ARBA00022452"/>
    </source>
</evidence>
<name>X1M2A6_9ZZZZ</name>
<keyword evidence="7" id="KW-0175">Coiled coil</keyword>
<reference evidence="8" key="1">
    <citation type="journal article" date="2014" name="Front. Microbiol.">
        <title>High frequency of phylogenetically diverse reductive dehalogenase-homologous genes in deep subseafloor sedimentary metagenomes.</title>
        <authorList>
            <person name="Kawai M."/>
            <person name="Futagami T."/>
            <person name="Toyoda A."/>
            <person name="Takaki Y."/>
            <person name="Nishi S."/>
            <person name="Hori S."/>
            <person name="Arai W."/>
            <person name="Tsubouchi T."/>
            <person name="Morono Y."/>
            <person name="Uchiyama I."/>
            <person name="Ito T."/>
            <person name="Fujiyama A."/>
            <person name="Inagaki F."/>
            <person name="Takami H."/>
        </authorList>
    </citation>
    <scope>NUCLEOTIDE SEQUENCE</scope>
    <source>
        <strain evidence="8">Expedition CK06-06</strain>
    </source>
</reference>
<keyword evidence="6" id="KW-0998">Cell outer membrane</keyword>
<sequence length="351" mass="39635">MISIPALAYAQEKETKSDSEKKAVLTIAEALEKAWQDNLDFRGASLTLDNARIAYKKAKANILQSQSKIDEKQAELNWQEAQNTFEENKNKIEIEIVSSCNNLKYLISLLPLKKKKVQLAQNNLDRVREKIKVGTAGKLEELAAEISLENVRQQLESTKQQLDTAEESLSLAIGTANIVDFDLVSEFDKGVIEDSLDIYIATALQKRKKIQFARKNVEIAADRLEQLRMTDSPSLDIDKANNDLELLQINLKSLQNSVKSEVRQKYQQLESLNTQLQLLNLQLEQAKRNLENASEQFQAGLITTDELSSKEVSFREAVLELQKSKGDYYVAYLNLQLSAGEELELGEKNAN</sequence>
<evidence type="ECO:0008006" key="9">
    <source>
        <dbReference type="Google" id="ProtNLM"/>
    </source>
</evidence>
<feature type="coiled-coil region" evidence="7">
    <location>
        <begin position="210"/>
        <end position="300"/>
    </location>
</feature>
<dbReference type="Pfam" id="PF02321">
    <property type="entry name" value="OEP"/>
    <property type="match status" value="1"/>
</dbReference>
<gene>
    <name evidence="8" type="ORF">S06H3_13093</name>
</gene>
<evidence type="ECO:0000256" key="6">
    <source>
        <dbReference type="ARBA" id="ARBA00023237"/>
    </source>
</evidence>
<dbReference type="AlphaFoldDB" id="X1M2A6"/>
<evidence type="ECO:0000256" key="7">
    <source>
        <dbReference type="SAM" id="Coils"/>
    </source>
</evidence>
<keyword evidence="3" id="KW-1134">Transmembrane beta strand</keyword>
<keyword evidence="4" id="KW-0812">Transmembrane</keyword>
<protein>
    <recommendedName>
        <fullName evidence="9">Outer membrane efflux protein</fullName>
    </recommendedName>
</protein>
<dbReference type="GO" id="GO:0015562">
    <property type="term" value="F:efflux transmembrane transporter activity"/>
    <property type="evidence" value="ECO:0007669"/>
    <property type="project" value="InterPro"/>
</dbReference>
<dbReference type="GO" id="GO:0009279">
    <property type="term" value="C:cell outer membrane"/>
    <property type="evidence" value="ECO:0007669"/>
    <property type="project" value="UniProtKB-SubCell"/>
</dbReference>
<keyword evidence="5" id="KW-0472">Membrane</keyword>
<feature type="coiled-coil region" evidence="7">
    <location>
        <begin position="48"/>
        <end position="75"/>
    </location>
</feature>
<comment type="subcellular location">
    <subcellularLocation>
        <location evidence="1">Cell outer membrane</location>
    </subcellularLocation>
</comment>
<evidence type="ECO:0000256" key="5">
    <source>
        <dbReference type="ARBA" id="ARBA00023136"/>
    </source>
</evidence>
<dbReference type="InterPro" id="IPR003423">
    <property type="entry name" value="OMP_efflux"/>
</dbReference>
<dbReference type="Gene3D" id="1.20.1600.10">
    <property type="entry name" value="Outer membrane efflux proteins (OEP)"/>
    <property type="match status" value="2"/>
</dbReference>
<dbReference type="SUPFAM" id="SSF56954">
    <property type="entry name" value="Outer membrane efflux proteins (OEP)"/>
    <property type="match status" value="1"/>
</dbReference>
<evidence type="ECO:0000256" key="1">
    <source>
        <dbReference type="ARBA" id="ARBA00004442"/>
    </source>
</evidence>
<organism evidence="8">
    <name type="scientific">marine sediment metagenome</name>
    <dbReference type="NCBI Taxonomy" id="412755"/>
    <lineage>
        <taxon>unclassified sequences</taxon>
        <taxon>metagenomes</taxon>
        <taxon>ecological metagenomes</taxon>
    </lineage>
</organism>
<dbReference type="GO" id="GO:1990281">
    <property type="term" value="C:efflux pump complex"/>
    <property type="evidence" value="ECO:0007669"/>
    <property type="project" value="TreeGrafter"/>
</dbReference>
<keyword evidence="2" id="KW-0813">Transport</keyword>
<dbReference type="GO" id="GO:0015288">
    <property type="term" value="F:porin activity"/>
    <property type="evidence" value="ECO:0007669"/>
    <property type="project" value="TreeGrafter"/>
</dbReference>
<dbReference type="PANTHER" id="PTHR30026">
    <property type="entry name" value="OUTER MEMBRANE PROTEIN TOLC"/>
    <property type="match status" value="1"/>
</dbReference>
<evidence type="ECO:0000313" key="8">
    <source>
        <dbReference type="EMBL" id="GAI12211.1"/>
    </source>
</evidence>
<dbReference type="InterPro" id="IPR051906">
    <property type="entry name" value="TolC-like"/>
</dbReference>
<evidence type="ECO:0000256" key="4">
    <source>
        <dbReference type="ARBA" id="ARBA00022692"/>
    </source>
</evidence>
<dbReference type="PANTHER" id="PTHR30026:SF20">
    <property type="entry name" value="OUTER MEMBRANE PROTEIN TOLC"/>
    <property type="match status" value="1"/>
</dbReference>